<reference evidence="2 3" key="1">
    <citation type="journal article" date="2018" name="Sci. Rep.">
        <title>Genomic signatures of local adaptation to the degree of environmental predictability in rotifers.</title>
        <authorList>
            <person name="Franch-Gras L."/>
            <person name="Hahn C."/>
            <person name="Garcia-Roger E.M."/>
            <person name="Carmona M.J."/>
            <person name="Serra M."/>
            <person name="Gomez A."/>
        </authorList>
    </citation>
    <scope>NUCLEOTIDE SEQUENCE [LARGE SCALE GENOMIC DNA]</scope>
    <source>
        <strain evidence="2">HYR1</strain>
    </source>
</reference>
<dbReference type="EMBL" id="REGN01004039">
    <property type="protein sequence ID" value="RNA19466.1"/>
    <property type="molecule type" value="Genomic_DNA"/>
</dbReference>
<keyword evidence="3" id="KW-1185">Reference proteome</keyword>
<dbReference type="InterPro" id="IPR002083">
    <property type="entry name" value="MATH/TRAF_dom"/>
</dbReference>
<dbReference type="AlphaFoldDB" id="A0A3M7R7E1"/>
<gene>
    <name evidence="2" type="ORF">BpHYR1_016509</name>
</gene>
<name>A0A3M7R7E1_BRAPC</name>
<evidence type="ECO:0000313" key="2">
    <source>
        <dbReference type="EMBL" id="RNA19466.1"/>
    </source>
</evidence>
<dbReference type="PROSITE" id="PS50144">
    <property type="entry name" value="MATH"/>
    <property type="match status" value="1"/>
</dbReference>
<evidence type="ECO:0000313" key="3">
    <source>
        <dbReference type="Proteomes" id="UP000276133"/>
    </source>
</evidence>
<protein>
    <recommendedName>
        <fullName evidence="1">MATH domain-containing protein</fullName>
    </recommendedName>
</protein>
<sequence length="341" mass="40170">MDDLEFILPCGFTMQYGSLFSNEKAIKVFLCPFCKSHYISNLEYEHFQNLKNKVDLRREEIKIFLNKKIDDYYENLLLEIEREQNSSLAKINKEFERILLFEKETDDAEIMENLDTKSKIELMKKIKEKVISQINVVNSALIKLSQASLAFERGDENLDVQKLFGKISLRKETNKSSPIKEPMKISSEQSLNFVIGNFSKLEKMQKIELKTKPFLIPNFEWSTFIELNQNTLIMDIYLKSNSVEYKDCRSVNIQAVLRLIHKTYSKYDYATSFNQYINQNEISSTCLNFFKFKNIIDPKNGYYRIEDDSIRFEASINTNSAWNLNRSSYNNNYQSDTDYDS</sequence>
<dbReference type="SUPFAM" id="SSF49599">
    <property type="entry name" value="TRAF domain-like"/>
    <property type="match status" value="1"/>
</dbReference>
<dbReference type="Proteomes" id="UP000276133">
    <property type="component" value="Unassembled WGS sequence"/>
</dbReference>
<dbReference type="InterPro" id="IPR008974">
    <property type="entry name" value="TRAF-like"/>
</dbReference>
<dbReference type="Gene3D" id="2.60.210.10">
    <property type="entry name" value="Apoptosis, Tumor Necrosis Factor Receptor Associated Protein 2, Chain A"/>
    <property type="match status" value="1"/>
</dbReference>
<evidence type="ECO:0000259" key="1">
    <source>
        <dbReference type="PROSITE" id="PS50144"/>
    </source>
</evidence>
<comment type="caution">
    <text evidence="2">The sequence shown here is derived from an EMBL/GenBank/DDBJ whole genome shotgun (WGS) entry which is preliminary data.</text>
</comment>
<accession>A0A3M7R7E1</accession>
<proteinExistence type="predicted"/>
<dbReference type="OrthoDB" id="289038at2759"/>
<organism evidence="2 3">
    <name type="scientific">Brachionus plicatilis</name>
    <name type="common">Marine rotifer</name>
    <name type="synonym">Brachionus muelleri</name>
    <dbReference type="NCBI Taxonomy" id="10195"/>
    <lineage>
        <taxon>Eukaryota</taxon>
        <taxon>Metazoa</taxon>
        <taxon>Spiralia</taxon>
        <taxon>Gnathifera</taxon>
        <taxon>Rotifera</taxon>
        <taxon>Eurotatoria</taxon>
        <taxon>Monogononta</taxon>
        <taxon>Pseudotrocha</taxon>
        <taxon>Ploima</taxon>
        <taxon>Brachionidae</taxon>
        <taxon>Brachionus</taxon>
    </lineage>
</organism>
<feature type="domain" description="MATH" evidence="1">
    <location>
        <begin position="188"/>
        <end position="316"/>
    </location>
</feature>